<dbReference type="EMBL" id="PNHQ01000004">
    <property type="protein sequence ID" value="PMC80239.1"/>
    <property type="molecule type" value="Genomic_DNA"/>
</dbReference>
<dbReference type="Pfam" id="PF13561">
    <property type="entry name" value="adh_short_C2"/>
    <property type="match status" value="1"/>
</dbReference>
<gene>
    <name evidence="2" type="ORF">CJ191_02525</name>
</gene>
<dbReference type="AlphaFoldDB" id="A0A2N6UF42"/>
<comment type="similarity">
    <text evidence="1">Belongs to the short-chain dehydrogenases/reductases (SDR) family.</text>
</comment>
<comment type="caution">
    <text evidence="2">The sequence shown here is derived from an EMBL/GenBank/DDBJ whole genome shotgun (WGS) entry which is preliminary data.</text>
</comment>
<dbReference type="OrthoDB" id="9803333at2"/>
<dbReference type="PROSITE" id="PS00061">
    <property type="entry name" value="ADH_SHORT"/>
    <property type="match status" value="1"/>
</dbReference>
<protein>
    <submittedName>
        <fullName evidence="2">Uncharacterized protein</fullName>
    </submittedName>
</protein>
<evidence type="ECO:0000313" key="3">
    <source>
        <dbReference type="Proteomes" id="UP000235701"/>
    </source>
</evidence>
<proteinExistence type="inferred from homology"/>
<name>A0A2N6UF42_9LACT</name>
<dbReference type="InterPro" id="IPR036291">
    <property type="entry name" value="NAD(P)-bd_dom_sf"/>
</dbReference>
<dbReference type="PRINTS" id="PR00081">
    <property type="entry name" value="GDHRDH"/>
</dbReference>
<dbReference type="InterPro" id="IPR002347">
    <property type="entry name" value="SDR_fam"/>
</dbReference>
<keyword evidence="3" id="KW-1185">Reference proteome</keyword>
<dbReference type="Gene3D" id="3.40.50.720">
    <property type="entry name" value="NAD(P)-binding Rossmann-like Domain"/>
    <property type="match status" value="1"/>
</dbReference>
<dbReference type="Proteomes" id="UP000235701">
    <property type="component" value="Unassembled WGS sequence"/>
</dbReference>
<accession>A0A2N6UF42</accession>
<dbReference type="InterPro" id="IPR020904">
    <property type="entry name" value="Sc_DH/Rdtase_CS"/>
</dbReference>
<dbReference type="SUPFAM" id="SSF51735">
    <property type="entry name" value="NAD(P)-binding Rossmann-fold domains"/>
    <property type="match status" value="1"/>
</dbReference>
<dbReference type="RefSeq" id="WP_083272805.1">
    <property type="nucleotide sequence ID" value="NZ_PNHQ01000004.1"/>
</dbReference>
<organism evidence="2 3">
    <name type="scientific">Aerococcus viridans</name>
    <dbReference type="NCBI Taxonomy" id="1377"/>
    <lineage>
        <taxon>Bacteria</taxon>
        <taxon>Bacillati</taxon>
        <taxon>Bacillota</taxon>
        <taxon>Bacilli</taxon>
        <taxon>Lactobacillales</taxon>
        <taxon>Aerococcaceae</taxon>
        <taxon>Aerococcus</taxon>
    </lineage>
</organism>
<evidence type="ECO:0000313" key="2">
    <source>
        <dbReference type="EMBL" id="PMC80239.1"/>
    </source>
</evidence>
<evidence type="ECO:0000256" key="1">
    <source>
        <dbReference type="ARBA" id="ARBA00006484"/>
    </source>
</evidence>
<reference evidence="2 3" key="1">
    <citation type="submission" date="2017-09" db="EMBL/GenBank/DDBJ databases">
        <title>Bacterial strain isolated from the female urinary microbiota.</title>
        <authorList>
            <person name="Thomas-White K."/>
            <person name="Kumar N."/>
            <person name="Forster S."/>
            <person name="Putonti C."/>
            <person name="Lawley T."/>
            <person name="Wolfe A.J."/>
        </authorList>
    </citation>
    <scope>NUCLEOTIDE SEQUENCE [LARGE SCALE GENOMIC DNA]</scope>
    <source>
        <strain evidence="2 3">UMB0240</strain>
    </source>
</reference>
<sequence>MPSVLAFSIIALVAGTTYVASKHAVSAMTKSTAFMYTNNKIRVNGIAPGAIATSIASTMTDSSDFANARIGAVSAINPGVINLKILPMPQYS</sequence>